<dbReference type="Proteomes" id="UP000826661">
    <property type="component" value="Chromosome IV"/>
</dbReference>
<sequence>MLSAADFFHRSVSTDIAIIGPAEIRLIRNAAKSSERLRLSIDQDSSIASSCSFLSLDVCPPLFLAVSKQVHALVPGSFISPQNDQSRHLLAAMVLRACMV</sequence>
<keyword evidence="2" id="KW-1185">Reference proteome</keyword>
<reference evidence="1 2" key="1">
    <citation type="journal article" date="2021" name="BMC Genomics">
        <title>Telomere-to-telomere genome assembly of asparaginase-producing Trichoderma simmonsii.</title>
        <authorList>
            <person name="Chung D."/>
            <person name="Kwon Y.M."/>
            <person name="Yang Y."/>
        </authorList>
    </citation>
    <scope>NUCLEOTIDE SEQUENCE [LARGE SCALE GENOMIC DNA]</scope>
    <source>
        <strain evidence="1 2">GH-Sj1</strain>
    </source>
</reference>
<evidence type="ECO:0000313" key="2">
    <source>
        <dbReference type="Proteomes" id="UP000826661"/>
    </source>
</evidence>
<dbReference type="EMBL" id="CP075867">
    <property type="protein sequence ID" value="QYT01128.1"/>
    <property type="molecule type" value="Genomic_DNA"/>
</dbReference>
<gene>
    <name evidence="1" type="ORF">H0G86_008180</name>
</gene>
<organism evidence="1 2">
    <name type="scientific">Trichoderma simmonsii</name>
    <dbReference type="NCBI Taxonomy" id="1491479"/>
    <lineage>
        <taxon>Eukaryota</taxon>
        <taxon>Fungi</taxon>
        <taxon>Dikarya</taxon>
        <taxon>Ascomycota</taxon>
        <taxon>Pezizomycotina</taxon>
        <taxon>Sordariomycetes</taxon>
        <taxon>Hypocreomycetidae</taxon>
        <taxon>Hypocreales</taxon>
        <taxon>Hypocreaceae</taxon>
        <taxon>Trichoderma</taxon>
    </lineage>
</organism>
<evidence type="ECO:0000313" key="1">
    <source>
        <dbReference type="EMBL" id="QYT01128.1"/>
    </source>
</evidence>
<dbReference type="AlphaFoldDB" id="A0A8G0LI20"/>
<name>A0A8G0LI20_9HYPO</name>
<protein>
    <submittedName>
        <fullName evidence="1">Uncharacterized protein</fullName>
    </submittedName>
</protein>
<accession>A0A8G0LI20</accession>
<proteinExistence type="predicted"/>